<sequence length="246" mass="25661">METTSRVGAQGAGTADASAVDAAAQDAPGVPADRRAADGYLQASFPWYGLDEAYTGPRWLMQVGTAADGTVEHGATGHGEEPTLRSERADPHAAKQRFAVVVTVASRPGRRSADGTGVLEATSVSSAAWLAGSGLLSCTWPAQMERALRQDWLDQQTALAWELADHLDDSAWSTLSLPVDGVPTDFRYRESEYGWVLAGSAADERGDGRPGAAGAGGGVHIGAYGRGMSAYGMGFSVIKDITAYRG</sequence>
<feature type="region of interest" description="Disordered" evidence="1">
    <location>
        <begin position="70"/>
        <end position="91"/>
    </location>
</feature>
<keyword evidence="3" id="KW-1185">Reference proteome</keyword>
<name>A0ABW0A1M2_9ACTN</name>
<accession>A0ABW0A1M2</accession>
<organism evidence="2 3">
    <name type="scientific">Streptomyces aureoversilis</name>
    <dbReference type="NCBI Taxonomy" id="67277"/>
    <lineage>
        <taxon>Bacteria</taxon>
        <taxon>Bacillati</taxon>
        <taxon>Actinomycetota</taxon>
        <taxon>Actinomycetes</taxon>
        <taxon>Kitasatosporales</taxon>
        <taxon>Streptomycetaceae</taxon>
        <taxon>Streptomyces</taxon>
    </lineage>
</organism>
<dbReference type="RefSeq" id="WP_382042243.1">
    <property type="nucleotide sequence ID" value="NZ_JBHSKJ010000008.1"/>
</dbReference>
<evidence type="ECO:0000256" key="1">
    <source>
        <dbReference type="SAM" id="MobiDB-lite"/>
    </source>
</evidence>
<evidence type="ECO:0000313" key="2">
    <source>
        <dbReference type="EMBL" id="MFC5146222.1"/>
    </source>
</evidence>
<dbReference type="Proteomes" id="UP001596222">
    <property type="component" value="Unassembled WGS sequence"/>
</dbReference>
<protein>
    <submittedName>
        <fullName evidence="2">Uncharacterized protein</fullName>
    </submittedName>
</protein>
<feature type="compositionally biased region" description="Basic and acidic residues" evidence="1">
    <location>
        <begin position="78"/>
        <end position="91"/>
    </location>
</feature>
<reference evidence="3" key="1">
    <citation type="journal article" date="2019" name="Int. J. Syst. Evol. Microbiol.">
        <title>The Global Catalogue of Microorganisms (GCM) 10K type strain sequencing project: providing services to taxonomists for standard genome sequencing and annotation.</title>
        <authorList>
            <consortium name="The Broad Institute Genomics Platform"/>
            <consortium name="The Broad Institute Genome Sequencing Center for Infectious Disease"/>
            <person name="Wu L."/>
            <person name="Ma J."/>
        </authorList>
    </citation>
    <scope>NUCLEOTIDE SEQUENCE [LARGE SCALE GENOMIC DNA]</scope>
    <source>
        <strain evidence="3">CGMCC 4.1641</strain>
    </source>
</reference>
<feature type="compositionally biased region" description="Low complexity" evidence="1">
    <location>
        <begin position="12"/>
        <end position="30"/>
    </location>
</feature>
<dbReference type="EMBL" id="JBHSKJ010000008">
    <property type="protein sequence ID" value="MFC5146222.1"/>
    <property type="molecule type" value="Genomic_DNA"/>
</dbReference>
<comment type="caution">
    <text evidence="2">The sequence shown here is derived from an EMBL/GenBank/DDBJ whole genome shotgun (WGS) entry which is preliminary data.</text>
</comment>
<proteinExistence type="predicted"/>
<gene>
    <name evidence="2" type="ORF">ACFPP6_16265</name>
</gene>
<evidence type="ECO:0000313" key="3">
    <source>
        <dbReference type="Proteomes" id="UP001596222"/>
    </source>
</evidence>
<feature type="region of interest" description="Disordered" evidence="1">
    <location>
        <begin position="1"/>
        <end position="30"/>
    </location>
</feature>